<dbReference type="PANTHER" id="PTHR35796:SF3">
    <property type="entry name" value="BHLH DOMAIN-CONTAINING PROTEIN"/>
    <property type="match status" value="1"/>
</dbReference>
<dbReference type="VEuPathDB" id="FungiDB:PYU1_G001396"/>
<dbReference type="HOGENOM" id="CLU_027764_2_1_1"/>
<evidence type="ECO:0000256" key="1">
    <source>
        <dbReference type="SAM" id="MobiDB-lite"/>
    </source>
</evidence>
<organism evidence="2 3">
    <name type="scientific">Globisporangium ultimum (strain ATCC 200006 / CBS 805.95 / DAOM BR144)</name>
    <name type="common">Pythium ultimum</name>
    <dbReference type="NCBI Taxonomy" id="431595"/>
    <lineage>
        <taxon>Eukaryota</taxon>
        <taxon>Sar</taxon>
        <taxon>Stramenopiles</taxon>
        <taxon>Oomycota</taxon>
        <taxon>Peronosporomycetes</taxon>
        <taxon>Pythiales</taxon>
        <taxon>Pythiaceae</taxon>
        <taxon>Globisporangium</taxon>
    </lineage>
</organism>
<dbReference type="EMBL" id="GL376626">
    <property type="status" value="NOT_ANNOTATED_CDS"/>
    <property type="molecule type" value="Genomic_DNA"/>
</dbReference>
<reference evidence="3" key="1">
    <citation type="journal article" date="2010" name="Genome Biol.">
        <title>Genome sequence of the necrotrophic plant pathogen Pythium ultimum reveals original pathogenicity mechanisms and effector repertoire.</title>
        <authorList>
            <person name="Levesque C.A."/>
            <person name="Brouwer H."/>
            <person name="Cano L."/>
            <person name="Hamilton J.P."/>
            <person name="Holt C."/>
            <person name="Huitema E."/>
            <person name="Raffaele S."/>
            <person name="Robideau G.P."/>
            <person name="Thines M."/>
            <person name="Win J."/>
            <person name="Zerillo M.M."/>
            <person name="Beakes G.W."/>
            <person name="Boore J.L."/>
            <person name="Busam D."/>
            <person name="Dumas B."/>
            <person name="Ferriera S."/>
            <person name="Fuerstenberg S.I."/>
            <person name="Gachon C.M."/>
            <person name="Gaulin E."/>
            <person name="Govers F."/>
            <person name="Grenville-Briggs L."/>
            <person name="Horner N."/>
            <person name="Hostetler J."/>
            <person name="Jiang R.H."/>
            <person name="Johnson J."/>
            <person name="Krajaejun T."/>
            <person name="Lin H."/>
            <person name="Meijer H.J."/>
            <person name="Moore B."/>
            <person name="Morris P."/>
            <person name="Phuntmart V."/>
            <person name="Puiu D."/>
            <person name="Shetty J."/>
            <person name="Stajich J.E."/>
            <person name="Tripathy S."/>
            <person name="Wawra S."/>
            <person name="van West P."/>
            <person name="Whitty B.R."/>
            <person name="Coutinho P.M."/>
            <person name="Henrissat B."/>
            <person name="Martin F."/>
            <person name="Thomas P.D."/>
            <person name="Tyler B.M."/>
            <person name="De Vries R.P."/>
            <person name="Kamoun S."/>
            <person name="Yandell M."/>
            <person name="Tisserat N."/>
            <person name="Buell C.R."/>
        </authorList>
    </citation>
    <scope>NUCLEOTIDE SEQUENCE</scope>
    <source>
        <strain evidence="3">DAOM:BR144</strain>
    </source>
</reference>
<proteinExistence type="predicted"/>
<sequence>METSTVEGDDAFRDVFAFVDALPAPEWSAGEPDPRAHGQSPPAAASTLSGIDDAHAAAHAAEAGVVSDFLAEILLPLEGADDEGDDLSSALRASEAMYDWNPLGFDSVALNDAALVPLRDREIASSLQPQRDAAPPSASATKRKKRQWNPNKARDERRDEIVYLRNTVQTLSAKLKALQAETAMGRGSAPHLLLNTVSASGQERSYPSDDDLGLTKGGVCATLELSSEQKLTPVPRNVWRDVALRQRHARTKAERENIRLKLVLEDQLKLAKRWEKMLLRKSVLEEFEKSILGNFSRRVNGRTDAEIFDELLAGLDEVYAMVDTVLRETGLAHQEGKYSDARVLNNHKNGNISLRICSSSVLPFDMNSTGTAAWTHFVFRKNNIPHRFYKLNFAKSVDTTEDTAVENYNLQIDVKDTTAHLGVKRAFRRYFEEDRIVIVFRTHFNPVELAEELLAGVSFRVTGYIIVKRLKTIPDENYSLLQLCYTYTPIMGLDHPKVGDMTDFMMRAAESYFTTSHELIENILLTQATNKLEGWCFDD</sequence>
<reference evidence="3" key="2">
    <citation type="submission" date="2010-04" db="EMBL/GenBank/DDBJ databases">
        <authorList>
            <person name="Buell R."/>
            <person name="Hamilton J."/>
            <person name="Hostetler J."/>
        </authorList>
    </citation>
    <scope>NUCLEOTIDE SEQUENCE [LARGE SCALE GENOMIC DNA]</scope>
    <source>
        <strain evidence="3">DAOM:BR144</strain>
    </source>
</reference>
<accession>K3W8V5</accession>
<evidence type="ECO:0000313" key="2">
    <source>
        <dbReference type="EnsemblProtists" id="PYU1_T001396"/>
    </source>
</evidence>
<name>K3W8V5_GLOUD</name>
<feature type="region of interest" description="Disordered" evidence="1">
    <location>
        <begin position="126"/>
        <end position="155"/>
    </location>
</feature>
<reference evidence="2" key="3">
    <citation type="submission" date="2015-02" db="UniProtKB">
        <authorList>
            <consortium name="EnsemblProtists"/>
        </authorList>
    </citation>
    <scope>IDENTIFICATION</scope>
    <source>
        <strain evidence="2">DAOM BR144</strain>
    </source>
</reference>
<evidence type="ECO:0008006" key="4">
    <source>
        <dbReference type="Google" id="ProtNLM"/>
    </source>
</evidence>
<protein>
    <recommendedName>
        <fullName evidence="4">M96 mating-specific protein family</fullName>
    </recommendedName>
</protein>
<dbReference type="InParanoid" id="K3W8V5"/>
<keyword evidence="3" id="KW-1185">Reference proteome</keyword>
<dbReference type="PANTHER" id="PTHR35796">
    <property type="entry name" value="HYPOTHETICAL CYTOSOLIC PROTEIN"/>
    <property type="match status" value="1"/>
</dbReference>
<dbReference type="Proteomes" id="UP000019132">
    <property type="component" value="Unassembled WGS sequence"/>
</dbReference>
<evidence type="ECO:0000313" key="3">
    <source>
        <dbReference type="Proteomes" id="UP000019132"/>
    </source>
</evidence>
<dbReference type="AlphaFoldDB" id="K3W8V5"/>
<feature type="region of interest" description="Disordered" evidence="1">
    <location>
        <begin position="25"/>
        <end position="47"/>
    </location>
</feature>
<dbReference type="EnsemblProtists" id="PYU1_T001396">
    <property type="protein sequence ID" value="PYU1_T001396"/>
    <property type="gene ID" value="PYU1_G001396"/>
</dbReference>